<comment type="caution">
    <text evidence="1">The sequence shown here is derived from an EMBL/GenBank/DDBJ whole genome shotgun (WGS) entry which is preliminary data.</text>
</comment>
<organism evidence="1 4">
    <name type="scientific">Blastopirellula marina</name>
    <dbReference type="NCBI Taxonomy" id="124"/>
    <lineage>
        <taxon>Bacteria</taxon>
        <taxon>Pseudomonadati</taxon>
        <taxon>Planctomycetota</taxon>
        <taxon>Planctomycetia</taxon>
        <taxon>Pirellulales</taxon>
        <taxon>Pirellulaceae</taxon>
        <taxon>Blastopirellula</taxon>
    </lineage>
</organism>
<dbReference type="RefSeq" id="WP_105331677.1">
    <property type="nucleotide sequence ID" value="NZ_PUHY01000012.1"/>
</dbReference>
<name>A0A2S8F4R4_9BACT</name>
<sequence>MCLLAIQYRSVPEAPILVAANREEFYDRPTSAPSIQSGKPRALCGIDQQAGGTWLGVNQHGLVVGCCNRRKMKRPPVPRSRGMLCRELLRASSAQAAVEVAMEGLMSEQYDGVNFIMADADSGWVVHGGDDVNAQRLEDGLNLIGGMDLNDPRDERVQLAHRLMTLQTLDSAVKFLAVSSKVFARPPAAQGRPGMVIEGKEWGTVSSTLISLGKKPRDAIFQYADGAPTKVGYEDYSPLLRDILSRGLREARATRAEA</sequence>
<dbReference type="InterPro" id="IPR008551">
    <property type="entry name" value="TANGO2"/>
</dbReference>
<dbReference type="OrthoDB" id="4380123at2"/>
<dbReference type="EMBL" id="PUHY01000012">
    <property type="protein sequence ID" value="PQO32665.1"/>
    <property type="molecule type" value="Genomic_DNA"/>
</dbReference>
<dbReference type="Proteomes" id="UP000238322">
    <property type="component" value="Unassembled WGS sequence"/>
</dbReference>
<gene>
    <name evidence="2" type="ORF">C5Y83_20920</name>
    <name evidence="1" type="ORF">C5Y98_28285</name>
</gene>
<dbReference type="Pfam" id="PF05742">
    <property type="entry name" value="TANGO2"/>
    <property type="match status" value="1"/>
</dbReference>
<proteinExistence type="predicted"/>
<evidence type="ECO:0008006" key="5">
    <source>
        <dbReference type="Google" id="ProtNLM"/>
    </source>
</evidence>
<dbReference type="EMBL" id="PUIB01000028">
    <property type="protein sequence ID" value="PQO27148.1"/>
    <property type="molecule type" value="Genomic_DNA"/>
</dbReference>
<evidence type="ECO:0000313" key="2">
    <source>
        <dbReference type="EMBL" id="PQO32665.1"/>
    </source>
</evidence>
<dbReference type="Proteomes" id="UP000239388">
    <property type="component" value="Unassembled WGS sequence"/>
</dbReference>
<evidence type="ECO:0000313" key="4">
    <source>
        <dbReference type="Proteomes" id="UP000239388"/>
    </source>
</evidence>
<dbReference type="PANTHER" id="PTHR17985">
    <property type="entry name" value="SER/THR-RICH PROTEIN T10 IN DGCR REGION"/>
    <property type="match status" value="1"/>
</dbReference>
<dbReference type="Gene3D" id="3.60.60.10">
    <property type="entry name" value="Penicillin V Acylase, Chain A"/>
    <property type="match status" value="1"/>
</dbReference>
<accession>A0A2S8F4R4</accession>
<reference evidence="3 4" key="1">
    <citation type="submission" date="2018-02" db="EMBL/GenBank/DDBJ databases">
        <title>Comparative genomes isolates from brazilian mangrove.</title>
        <authorList>
            <person name="Araujo J.E."/>
            <person name="Taketani R.G."/>
            <person name="Silva M.C.P."/>
            <person name="Loureco M.V."/>
            <person name="Andreote F.D."/>
        </authorList>
    </citation>
    <scope>NUCLEOTIDE SEQUENCE [LARGE SCALE GENOMIC DNA]</scope>
    <source>
        <strain evidence="2 3">Hex-1 MGV</strain>
        <strain evidence="1 4">NAP PRIS-MGV</strain>
    </source>
</reference>
<protein>
    <recommendedName>
        <fullName evidence="5">NRDE family protein</fullName>
    </recommendedName>
</protein>
<evidence type="ECO:0000313" key="3">
    <source>
        <dbReference type="Proteomes" id="UP000238322"/>
    </source>
</evidence>
<dbReference type="PANTHER" id="PTHR17985:SF8">
    <property type="entry name" value="TRANSPORT AND GOLGI ORGANIZATION PROTEIN 2 HOMOLOG"/>
    <property type="match status" value="1"/>
</dbReference>
<dbReference type="AlphaFoldDB" id="A0A2S8F4R4"/>
<evidence type="ECO:0000313" key="1">
    <source>
        <dbReference type="EMBL" id="PQO27148.1"/>
    </source>
</evidence>